<gene>
    <name evidence="4" type="ORF">SAMN05216548_108104</name>
</gene>
<keyword evidence="1 4" id="KW-0489">Methyltransferase</keyword>
<evidence type="ECO:0000256" key="2">
    <source>
        <dbReference type="ARBA" id="ARBA00022679"/>
    </source>
</evidence>
<dbReference type="GO" id="GO:0008168">
    <property type="term" value="F:methyltransferase activity"/>
    <property type="evidence" value="ECO:0007669"/>
    <property type="project" value="UniProtKB-KW"/>
</dbReference>
<proteinExistence type="predicted"/>
<dbReference type="OrthoDB" id="9811589at2"/>
<dbReference type="Gene3D" id="2.20.25.110">
    <property type="entry name" value="S-adenosyl-L-methionine-dependent methyltransferases"/>
    <property type="match status" value="1"/>
</dbReference>
<dbReference type="Proteomes" id="UP000199647">
    <property type="component" value="Unassembled WGS sequence"/>
</dbReference>
<accession>A0A1H9JFL6</accession>
<feature type="domain" description="Methyltransferase" evidence="3">
    <location>
        <begin position="37"/>
        <end position="132"/>
    </location>
</feature>
<sequence length="251" mass="27823">MSELSIYDLPPVYDVIMGPGPCEPFYREQARRSGGPILELACGTGRLTIPVAEERDDVTGLDISPSMLASARGKANEAGVSIQFVKGDMRSFSFERRFGMVFVSCNSLAHLLRAEDMQSCLRAIRTHLLPEGIFVFDIVNPDIVTLGRSFADPVEQDCEMSADEGGGEDLTIRERLTYDPVAQIRTAHWRLLRAGHPDRDLSPLHLRQIFPQELPMLLNAAGLRLDERFGDFEGGRFTAESANQVCVARPV</sequence>
<evidence type="ECO:0000259" key="3">
    <source>
        <dbReference type="Pfam" id="PF13649"/>
    </source>
</evidence>
<name>A0A1H9JFL6_9HYPH</name>
<evidence type="ECO:0000313" key="4">
    <source>
        <dbReference type="EMBL" id="SEQ85583.1"/>
    </source>
</evidence>
<dbReference type="STRING" id="1855383.SAMN05216548_108104"/>
<dbReference type="Gene3D" id="3.40.50.150">
    <property type="entry name" value="Vaccinia Virus protein VP39"/>
    <property type="match status" value="1"/>
</dbReference>
<dbReference type="Pfam" id="PF13649">
    <property type="entry name" value="Methyltransf_25"/>
    <property type="match status" value="1"/>
</dbReference>
<dbReference type="InterPro" id="IPR041698">
    <property type="entry name" value="Methyltransf_25"/>
</dbReference>
<evidence type="ECO:0000256" key="1">
    <source>
        <dbReference type="ARBA" id="ARBA00022603"/>
    </source>
</evidence>
<keyword evidence="5" id="KW-1185">Reference proteome</keyword>
<dbReference type="SUPFAM" id="SSF53335">
    <property type="entry name" value="S-adenosyl-L-methionine-dependent methyltransferases"/>
    <property type="match status" value="1"/>
</dbReference>
<dbReference type="CDD" id="cd02440">
    <property type="entry name" value="AdoMet_MTases"/>
    <property type="match status" value="1"/>
</dbReference>
<dbReference type="EMBL" id="FOFG01000008">
    <property type="protein sequence ID" value="SEQ85583.1"/>
    <property type="molecule type" value="Genomic_DNA"/>
</dbReference>
<dbReference type="PANTHER" id="PTHR43861:SF1">
    <property type="entry name" value="TRANS-ACONITATE 2-METHYLTRANSFERASE"/>
    <property type="match status" value="1"/>
</dbReference>
<protein>
    <submittedName>
        <fullName evidence="4">Methyltransferase domain-containing protein</fullName>
    </submittedName>
</protein>
<organism evidence="4 5">
    <name type="scientific">Faunimonas pinastri</name>
    <dbReference type="NCBI Taxonomy" id="1855383"/>
    <lineage>
        <taxon>Bacteria</taxon>
        <taxon>Pseudomonadati</taxon>
        <taxon>Pseudomonadota</taxon>
        <taxon>Alphaproteobacteria</taxon>
        <taxon>Hyphomicrobiales</taxon>
        <taxon>Afifellaceae</taxon>
        <taxon>Faunimonas</taxon>
    </lineage>
</organism>
<dbReference type="GO" id="GO:0032259">
    <property type="term" value="P:methylation"/>
    <property type="evidence" value="ECO:0007669"/>
    <property type="project" value="UniProtKB-KW"/>
</dbReference>
<dbReference type="PANTHER" id="PTHR43861">
    <property type="entry name" value="TRANS-ACONITATE 2-METHYLTRANSFERASE-RELATED"/>
    <property type="match status" value="1"/>
</dbReference>
<dbReference type="InterPro" id="IPR029063">
    <property type="entry name" value="SAM-dependent_MTases_sf"/>
</dbReference>
<dbReference type="AlphaFoldDB" id="A0A1H9JFL6"/>
<evidence type="ECO:0000313" key="5">
    <source>
        <dbReference type="Proteomes" id="UP000199647"/>
    </source>
</evidence>
<reference evidence="4 5" key="1">
    <citation type="submission" date="2016-10" db="EMBL/GenBank/DDBJ databases">
        <authorList>
            <person name="de Groot N.N."/>
        </authorList>
    </citation>
    <scope>NUCLEOTIDE SEQUENCE [LARGE SCALE GENOMIC DNA]</scope>
    <source>
        <strain evidence="4 5">A52C2</strain>
    </source>
</reference>
<keyword evidence="2 4" id="KW-0808">Transferase</keyword>